<proteinExistence type="predicted"/>
<accession>A0A9D4KI16</accession>
<sequence length="96" mass="11042">MAHVLLRFHRYVCTDIKLLEKELSEVGGPLGRDSLPAFKFWSKAGKVIERVVGNTADTFGPAGEHYGLRDRWEAYCRDNGKYVNPNYKMRTQIHKS</sequence>
<reference evidence="1" key="2">
    <citation type="submission" date="2020-11" db="EMBL/GenBank/DDBJ databases">
        <authorList>
            <person name="McCartney M.A."/>
            <person name="Auch B."/>
            <person name="Kono T."/>
            <person name="Mallez S."/>
            <person name="Becker A."/>
            <person name="Gohl D.M."/>
            <person name="Silverstein K.A.T."/>
            <person name="Koren S."/>
            <person name="Bechman K.B."/>
            <person name="Herman A."/>
            <person name="Abrahante J.E."/>
            <person name="Garbe J."/>
        </authorList>
    </citation>
    <scope>NUCLEOTIDE SEQUENCE</scope>
    <source>
        <strain evidence="1">Duluth1</strain>
        <tissue evidence="1">Whole animal</tissue>
    </source>
</reference>
<evidence type="ECO:0000313" key="1">
    <source>
        <dbReference type="EMBL" id="KAH3839779.1"/>
    </source>
</evidence>
<gene>
    <name evidence="1" type="ORF">DPMN_113216</name>
</gene>
<organism evidence="1 2">
    <name type="scientific">Dreissena polymorpha</name>
    <name type="common">Zebra mussel</name>
    <name type="synonym">Mytilus polymorpha</name>
    <dbReference type="NCBI Taxonomy" id="45954"/>
    <lineage>
        <taxon>Eukaryota</taxon>
        <taxon>Metazoa</taxon>
        <taxon>Spiralia</taxon>
        <taxon>Lophotrochozoa</taxon>
        <taxon>Mollusca</taxon>
        <taxon>Bivalvia</taxon>
        <taxon>Autobranchia</taxon>
        <taxon>Heteroconchia</taxon>
        <taxon>Euheterodonta</taxon>
        <taxon>Imparidentia</taxon>
        <taxon>Neoheterodontei</taxon>
        <taxon>Myida</taxon>
        <taxon>Dreissenoidea</taxon>
        <taxon>Dreissenidae</taxon>
        <taxon>Dreissena</taxon>
    </lineage>
</organism>
<dbReference type="EMBL" id="JAIWYP010000004">
    <property type="protein sequence ID" value="KAH3839779.1"/>
    <property type="molecule type" value="Genomic_DNA"/>
</dbReference>
<comment type="caution">
    <text evidence="1">The sequence shown here is derived from an EMBL/GenBank/DDBJ whole genome shotgun (WGS) entry which is preliminary data.</text>
</comment>
<evidence type="ECO:0000313" key="2">
    <source>
        <dbReference type="Proteomes" id="UP000828390"/>
    </source>
</evidence>
<dbReference type="AlphaFoldDB" id="A0A9D4KI16"/>
<protein>
    <submittedName>
        <fullName evidence="1">Uncharacterized protein</fullName>
    </submittedName>
</protein>
<keyword evidence="2" id="KW-1185">Reference proteome</keyword>
<dbReference type="Proteomes" id="UP000828390">
    <property type="component" value="Unassembled WGS sequence"/>
</dbReference>
<name>A0A9D4KI16_DREPO</name>
<reference evidence="1" key="1">
    <citation type="journal article" date="2019" name="bioRxiv">
        <title>The Genome of the Zebra Mussel, Dreissena polymorpha: A Resource for Invasive Species Research.</title>
        <authorList>
            <person name="McCartney M.A."/>
            <person name="Auch B."/>
            <person name="Kono T."/>
            <person name="Mallez S."/>
            <person name="Zhang Y."/>
            <person name="Obille A."/>
            <person name="Becker A."/>
            <person name="Abrahante J.E."/>
            <person name="Garbe J."/>
            <person name="Badalamenti J.P."/>
            <person name="Herman A."/>
            <person name="Mangelson H."/>
            <person name="Liachko I."/>
            <person name="Sullivan S."/>
            <person name="Sone E.D."/>
            <person name="Koren S."/>
            <person name="Silverstein K.A.T."/>
            <person name="Beckman K.B."/>
            <person name="Gohl D.M."/>
        </authorList>
    </citation>
    <scope>NUCLEOTIDE SEQUENCE</scope>
    <source>
        <strain evidence="1">Duluth1</strain>
        <tissue evidence="1">Whole animal</tissue>
    </source>
</reference>